<organism evidence="1">
    <name type="scientific">Dendroctonus ponderosae</name>
    <name type="common">Mountain pine beetle</name>
    <dbReference type="NCBI Taxonomy" id="77166"/>
    <lineage>
        <taxon>Eukaryota</taxon>
        <taxon>Metazoa</taxon>
        <taxon>Ecdysozoa</taxon>
        <taxon>Arthropoda</taxon>
        <taxon>Hexapoda</taxon>
        <taxon>Insecta</taxon>
        <taxon>Pterygota</taxon>
        <taxon>Neoptera</taxon>
        <taxon>Endopterygota</taxon>
        <taxon>Coleoptera</taxon>
        <taxon>Polyphaga</taxon>
        <taxon>Cucujiformia</taxon>
        <taxon>Curculionidae</taxon>
        <taxon>Scolytinae</taxon>
        <taxon>Dendroctonus</taxon>
    </lineage>
</organism>
<gene>
    <name evidence="1" type="ORF">YQE_09986</name>
</gene>
<evidence type="ECO:0000313" key="1">
    <source>
        <dbReference type="EMBL" id="ENN73424.1"/>
    </source>
</evidence>
<proteinExistence type="predicted"/>
<dbReference type="AlphaFoldDB" id="N6T041"/>
<feature type="non-terminal residue" evidence="1">
    <location>
        <position position="1"/>
    </location>
</feature>
<accession>N6T041</accession>
<reference evidence="1" key="1">
    <citation type="journal article" date="2013" name="Genome Biol.">
        <title>Draft genome of the mountain pine beetle, Dendroctonus ponderosae Hopkins, a major forest pest.</title>
        <authorList>
            <person name="Keeling C.I."/>
            <person name="Yuen M.M."/>
            <person name="Liao N.Y."/>
            <person name="Docking T.R."/>
            <person name="Chan S.K."/>
            <person name="Taylor G.A."/>
            <person name="Palmquist D.L."/>
            <person name="Jackman S.D."/>
            <person name="Nguyen A."/>
            <person name="Li M."/>
            <person name="Henderson H."/>
            <person name="Janes J.K."/>
            <person name="Zhao Y."/>
            <person name="Pandoh P."/>
            <person name="Moore R."/>
            <person name="Sperling F.A."/>
            <person name="Huber D.P."/>
            <person name="Birol I."/>
            <person name="Jones S.J."/>
            <person name="Bohlmann J."/>
        </authorList>
    </citation>
    <scope>NUCLEOTIDE SEQUENCE</scope>
</reference>
<sequence length="74" mass="8866">MKLWHNIAPKCLIFKFRFLAQNYSNFLTRVVNRMFNSLSNDAKTNSVAQMVLEKLRKKQRHVESILQLKTRTRI</sequence>
<dbReference type="EMBL" id="KB741165">
    <property type="protein sequence ID" value="ENN73424.1"/>
    <property type="molecule type" value="Genomic_DNA"/>
</dbReference>
<dbReference type="HOGENOM" id="CLU_2690369_0_0_1"/>
<name>N6T041_DENPD</name>
<protein>
    <submittedName>
        <fullName evidence="1">Uncharacterized protein</fullName>
    </submittedName>
</protein>